<dbReference type="OrthoDB" id="5945905at2759"/>
<keyword evidence="3" id="KW-0732">Signal</keyword>
<dbReference type="Proteomes" id="UP000030669">
    <property type="component" value="Unassembled WGS sequence"/>
</dbReference>
<keyword evidence="6" id="KW-1185">Reference proteome</keyword>
<dbReference type="Pfam" id="PF13359">
    <property type="entry name" value="DDE_Tnp_4"/>
    <property type="match status" value="1"/>
</dbReference>
<keyword evidence="2" id="KW-0479">Metal-binding</keyword>
<evidence type="ECO:0000313" key="6">
    <source>
        <dbReference type="Proteomes" id="UP000030669"/>
    </source>
</evidence>
<organism evidence="5 6">
    <name type="scientific">Gloeophyllum trabeum (strain ATCC 11539 / FP-39264 / Madison 617)</name>
    <name type="common">Brown rot fungus</name>
    <dbReference type="NCBI Taxonomy" id="670483"/>
    <lineage>
        <taxon>Eukaryota</taxon>
        <taxon>Fungi</taxon>
        <taxon>Dikarya</taxon>
        <taxon>Basidiomycota</taxon>
        <taxon>Agaricomycotina</taxon>
        <taxon>Agaricomycetes</taxon>
        <taxon>Gloeophyllales</taxon>
        <taxon>Gloeophyllaceae</taxon>
        <taxon>Gloeophyllum</taxon>
    </lineage>
</organism>
<reference evidence="5 6" key="1">
    <citation type="journal article" date="2012" name="Science">
        <title>The Paleozoic origin of enzymatic lignin decomposition reconstructed from 31 fungal genomes.</title>
        <authorList>
            <person name="Floudas D."/>
            <person name="Binder M."/>
            <person name="Riley R."/>
            <person name="Barry K."/>
            <person name="Blanchette R.A."/>
            <person name="Henrissat B."/>
            <person name="Martinez A.T."/>
            <person name="Otillar R."/>
            <person name="Spatafora J.W."/>
            <person name="Yadav J.S."/>
            <person name="Aerts A."/>
            <person name="Benoit I."/>
            <person name="Boyd A."/>
            <person name="Carlson A."/>
            <person name="Copeland A."/>
            <person name="Coutinho P.M."/>
            <person name="de Vries R.P."/>
            <person name="Ferreira P."/>
            <person name="Findley K."/>
            <person name="Foster B."/>
            <person name="Gaskell J."/>
            <person name="Glotzer D."/>
            <person name="Gorecki P."/>
            <person name="Heitman J."/>
            <person name="Hesse C."/>
            <person name="Hori C."/>
            <person name="Igarashi K."/>
            <person name="Jurgens J.A."/>
            <person name="Kallen N."/>
            <person name="Kersten P."/>
            <person name="Kohler A."/>
            <person name="Kuees U."/>
            <person name="Kumar T.K.A."/>
            <person name="Kuo A."/>
            <person name="LaButti K."/>
            <person name="Larrondo L.F."/>
            <person name="Lindquist E."/>
            <person name="Ling A."/>
            <person name="Lombard V."/>
            <person name="Lucas S."/>
            <person name="Lundell T."/>
            <person name="Martin R."/>
            <person name="McLaughlin D.J."/>
            <person name="Morgenstern I."/>
            <person name="Morin E."/>
            <person name="Murat C."/>
            <person name="Nagy L.G."/>
            <person name="Nolan M."/>
            <person name="Ohm R.A."/>
            <person name="Patyshakuliyeva A."/>
            <person name="Rokas A."/>
            <person name="Ruiz-Duenas F.J."/>
            <person name="Sabat G."/>
            <person name="Salamov A."/>
            <person name="Samejima M."/>
            <person name="Schmutz J."/>
            <person name="Slot J.C."/>
            <person name="St John F."/>
            <person name="Stenlid J."/>
            <person name="Sun H."/>
            <person name="Sun S."/>
            <person name="Syed K."/>
            <person name="Tsang A."/>
            <person name="Wiebenga A."/>
            <person name="Young D."/>
            <person name="Pisabarro A."/>
            <person name="Eastwood D.C."/>
            <person name="Martin F."/>
            <person name="Cullen D."/>
            <person name="Grigoriev I.V."/>
            <person name="Hibbett D.S."/>
        </authorList>
    </citation>
    <scope>NUCLEOTIDE SEQUENCE [LARGE SCALE GENOMIC DNA]</scope>
    <source>
        <strain evidence="5 6">ATCC 11539</strain>
    </source>
</reference>
<dbReference type="eggNOG" id="ENOG502RZYI">
    <property type="taxonomic scope" value="Eukaryota"/>
</dbReference>
<dbReference type="InterPro" id="IPR027806">
    <property type="entry name" value="HARBI1_dom"/>
</dbReference>
<evidence type="ECO:0000313" key="5">
    <source>
        <dbReference type="EMBL" id="EPQ55484.1"/>
    </source>
</evidence>
<protein>
    <recommendedName>
        <fullName evidence="4">DDE Tnp4 domain-containing protein</fullName>
    </recommendedName>
</protein>
<dbReference type="GO" id="GO:0046872">
    <property type="term" value="F:metal ion binding"/>
    <property type="evidence" value="ECO:0007669"/>
    <property type="project" value="UniProtKB-KW"/>
</dbReference>
<sequence length="393" mass="45197">MDLQALSRLLLASLPFLDGVAELPPSHRIASQAVLPTAPADFQEHAAYLRAAEREVRERARPEQGGQRITQEWLQSLRSRDCQWRFRFTYDEILEMVDAFDIPEVFTTSGRYQFEGIEAFCLLCARFRSAGDMYGLSMQYDRSQSAISECINELVEFLDDRWEHLLGCDSEHLLKPSELARYAKAIEDRGAPTQSVFGFIDCTIRRICRPTWFQRQAYNGHKKYHALKFQAVMLPNGIIGHLYGPVEGRRNDAFMLTESQLLDRLGTFAFREGVQEDAPLEERVFQIFGDPAYGIGYHIMSPFAGFGERTVEEKEWNGRMAAVRIEVEHGFGIVANLWPFLNAGWKMQLYNSPVARYYRVGVLLTNGLNCLRPNQVSQYFDCMPPELNDYFHD</sequence>
<dbReference type="HOGENOM" id="CLU_059042_0_0_1"/>
<proteinExistence type="predicted"/>
<feature type="chain" id="PRO_5004544261" description="DDE Tnp4 domain-containing protein" evidence="3">
    <location>
        <begin position="22"/>
        <end position="393"/>
    </location>
</feature>
<dbReference type="GeneID" id="19309539"/>
<evidence type="ECO:0000256" key="3">
    <source>
        <dbReference type="SAM" id="SignalP"/>
    </source>
</evidence>
<evidence type="ECO:0000256" key="2">
    <source>
        <dbReference type="ARBA" id="ARBA00022723"/>
    </source>
</evidence>
<dbReference type="EMBL" id="KB469302">
    <property type="protein sequence ID" value="EPQ55484.1"/>
    <property type="molecule type" value="Genomic_DNA"/>
</dbReference>
<dbReference type="AlphaFoldDB" id="S7RRD5"/>
<dbReference type="OMA" id="HDAFILR"/>
<gene>
    <name evidence="5" type="ORF">GLOTRDRAFT_93696</name>
</gene>
<comment type="cofactor">
    <cofactor evidence="1">
        <name>a divalent metal cation</name>
        <dbReference type="ChEBI" id="CHEBI:60240"/>
    </cofactor>
</comment>
<dbReference type="RefSeq" id="XP_007866592.1">
    <property type="nucleotide sequence ID" value="XM_007868401.1"/>
</dbReference>
<evidence type="ECO:0000256" key="1">
    <source>
        <dbReference type="ARBA" id="ARBA00001968"/>
    </source>
</evidence>
<feature type="domain" description="DDE Tnp4" evidence="4">
    <location>
        <begin position="200"/>
        <end position="366"/>
    </location>
</feature>
<accession>S7RRD5</accession>
<evidence type="ECO:0000259" key="4">
    <source>
        <dbReference type="Pfam" id="PF13359"/>
    </source>
</evidence>
<name>S7RRD5_GLOTA</name>
<dbReference type="KEGG" id="gtr:GLOTRDRAFT_93696"/>
<feature type="signal peptide" evidence="3">
    <location>
        <begin position="1"/>
        <end position="21"/>
    </location>
</feature>